<protein>
    <recommendedName>
        <fullName evidence="12">Dockerin domain-containing protein</fullName>
    </recommendedName>
</protein>
<dbReference type="PANTHER" id="PTHR43806:SF65">
    <property type="entry name" value="SERINE PROTEASE APRX"/>
    <property type="match status" value="1"/>
</dbReference>
<dbReference type="PROSITE" id="PS51892">
    <property type="entry name" value="SUBTILASE"/>
    <property type="match status" value="1"/>
</dbReference>
<feature type="signal peptide" evidence="11">
    <location>
        <begin position="1"/>
        <end position="24"/>
    </location>
</feature>
<dbReference type="InterPro" id="IPR016134">
    <property type="entry name" value="Dockerin_dom"/>
</dbReference>
<dbReference type="SUPFAM" id="SSF63446">
    <property type="entry name" value="Type I dockerin domain"/>
    <property type="match status" value="1"/>
</dbReference>
<dbReference type="PROSITE" id="PS00138">
    <property type="entry name" value="SUBTILASE_SER"/>
    <property type="match status" value="1"/>
</dbReference>
<dbReference type="InterPro" id="IPR010259">
    <property type="entry name" value="S8pro/Inhibitor_I9"/>
</dbReference>
<dbReference type="InterPro" id="IPR008965">
    <property type="entry name" value="CBM2/CBM3_carb-bd_dom_sf"/>
</dbReference>
<keyword evidence="4 8" id="KW-0645">Protease</keyword>
<dbReference type="Gene3D" id="3.40.50.200">
    <property type="entry name" value="Peptidase S8/S53 domain"/>
    <property type="match status" value="1"/>
</dbReference>
<dbReference type="CDD" id="cd08547">
    <property type="entry name" value="Type_II_cohesin"/>
    <property type="match status" value="1"/>
</dbReference>
<feature type="chain" id="PRO_5047308721" description="Dockerin domain-containing protein" evidence="11">
    <location>
        <begin position="25"/>
        <end position="1387"/>
    </location>
</feature>
<dbReference type="InterPro" id="IPR002105">
    <property type="entry name" value="Dockerin_1_rpt"/>
</dbReference>
<dbReference type="SUPFAM" id="SSF52025">
    <property type="entry name" value="PA domain"/>
    <property type="match status" value="1"/>
</dbReference>
<dbReference type="PROSITE" id="PS51766">
    <property type="entry name" value="DOCKERIN"/>
    <property type="match status" value="1"/>
</dbReference>
<evidence type="ECO:0000256" key="9">
    <source>
        <dbReference type="RuleBase" id="RU003355"/>
    </source>
</evidence>
<dbReference type="SUPFAM" id="SSF49384">
    <property type="entry name" value="Carbohydrate-binding domain"/>
    <property type="match status" value="1"/>
</dbReference>
<dbReference type="PRINTS" id="PR00723">
    <property type="entry name" value="SUBTILISIN"/>
</dbReference>
<evidence type="ECO:0000256" key="8">
    <source>
        <dbReference type="PROSITE-ProRule" id="PRU01240"/>
    </source>
</evidence>
<evidence type="ECO:0000313" key="14">
    <source>
        <dbReference type="Proteomes" id="UP000094580"/>
    </source>
</evidence>
<dbReference type="RefSeq" id="WP_069032524.1">
    <property type="nucleotide sequence ID" value="NZ_MDKC01000002.1"/>
</dbReference>
<sequence length="1387" mass="150955">MNKHKNKKIVKVMTAGVITSSLFSASLISGHKTFAVTNSSGSNTSIKDIDSYIKNISNADREMIHSMQENNNAEGLKISPDVDLNVDTPLNVIVQFKQAPSEIDFKINQKSGLNASKQDSIDRVVESHKKFKKQLNENEKLKSIGIKREYKSIFNGVAMTLPANEVKELLTLDTVNAVYEDREITVEPFVEQNGEPTNNASIKLNNMEQIGAEKLHKEGITGKGIKVGVIDTGIDYTHPDIKDVYKGGYDLVNNDSDPMESTYDDWKKSGQPELNPTSGEPWYTAHGTHVSGIIAGTGKNKSDFAITGVAPEVELYGYKVLGPYGTGSSNTILAGIEKAVEDKMDVINLSLGAPVANPLDPLAVAINNATLAGTVCVLAAGNAGPNQYTIGSPASSALGITVGASSSPITIQTSNAVATSATETAKLDNMRMMGSDYTNLNTLKGSNLPIVFVGKGQVADYNGKNVKDKIVLIERGDLTLNVKIKNAKANGAKAVIIFNNIDGETYIPYYFGNNFDFIPTFSIPNDQGTKLVNMLSKGNVNVTMNDFGSFDTDGDKLADFSSKGPARRYYDIKPEVTAPGVAVFSSIPAYYNGVAHKDDYEHAYARFDGTSMAAPHVTGSAALILQAHPDYTPEQVKLALMNSADALNGNYSVFEEGSGGIDADEAVHSSIQIGVKDDAPTLDENGNKMMIPETAGDLSYGAIVSTDEDYTDKKTIELTNNSDEEKVFDVKVQFNNVESYDKDAVKNGISLDVPSEVRAKVHGMSKIKPNLTVPKTAELGIYEGYITFTNKEDSNEVYQIPFALHKMEQGIKDVLLTTKAFNTRRDLPFPISGSTGIAFSLNSRMETVDVILKNADTGEQLGIIDSFDGGYNEGMTYGLDAGFNGLYFPFTGNPDQPVHITKALASPGRYEIEIVGTNEEGKIFKKSQQIVIDNTLPTMKMNIPGGVYEVDDTGLKITGNISDSSIDQINKNGDNIDQSKNTVKVTGAQNPIGNVPLVVDRNGNFEYTRKIQAEKNFSTMTLLGQDIATNGIQNHPSQTYTLVKKGQPYIKLTTDKFDAKYGDTIKVTLSEHNLKNLMGGEFTLTYPKDVFEYQSTEISSEYVNAAKALGLTANLTAQDQKTDTSNNWIKLTTSLDGPTPTTGINANMPVATITLKVKDKPSVYTKWVQQLGFQTAKANILGQPQMTINNKFGQGVNIIPSYSILEGGFLPDGFVPSNSIWLDPKKDYSKVGAEVYVIGGTDGKRYDATINSAARFSVPNLPLLDQSYEIVIKIPGHFERHVNVNEMVDSYDAMDAGKLKYFYYATMRAGDVNNDNVIDILDAVYITSKLNTNDRNADINFDGKVDAKDLDYVKRNYLIQNPDVSGKIKPVTKYKGKTIDDYIKPLG</sequence>
<accession>A0ABX2ZW82</accession>
<dbReference type="InterPro" id="IPR046450">
    <property type="entry name" value="PA_dom_sf"/>
</dbReference>
<name>A0ABX2ZW82_9BACI</name>
<evidence type="ECO:0000256" key="11">
    <source>
        <dbReference type="SAM" id="SignalP"/>
    </source>
</evidence>
<feature type="active site" description="Charge relay system" evidence="8">
    <location>
        <position position="231"/>
    </location>
</feature>
<keyword evidence="6 8" id="KW-0378">Hydrolase</keyword>
<comment type="similarity">
    <text evidence="1 8 9">Belongs to the peptidase S8 family.</text>
</comment>
<dbReference type="CDD" id="cd02133">
    <property type="entry name" value="PA_C5a_like"/>
    <property type="match status" value="1"/>
</dbReference>
<dbReference type="InterPro" id="IPR036852">
    <property type="entry name" value="Peptidase_S8/S53_dom_sf"/>
</dbReference>
<evidence type="ECO:0000256" key="1">
    <source>
        <dbReference type="ARBA" id="ARBA00011073"/>
    </source>
</evidence>
<keyword evidence="14" id="KW-1185">Reference proteome</keyword>
<dbReference type="CDD" id="cd07474">
    <property type="entry name" value="Peptidases_S8_subtilisin_Vpr-like"/>
    <property type="match status" value="1"/>
</dbReference>
<evidence type="ECO:0000256" key="2">
    <source>
        <dbReference type="ARBA" id="ARBA00022512"/>
    </source>
</evidence>
<evidence type="ECO:0000256" key="10">
    <source>
        <dbReference type="SAM" id="MobiDB-lite"/>
    </source>
</evidence>
<dbReference type="Pfam" id="PF02225">
    <property type="entry name" value="PA"/>
    <property type="match status" value="1"/>
</dbReference>
<dbReference type="CDD" id="cd14254">
    <property type="entry name" value="Dockerin_II"/>
    <property type="match status" value="1"/>
</dbReference>
<dbReference type="InterPro" id="IPR023827">
    <property type="entry name" value="Peptidase_S8_Asp-AS"/>
</dbReference>
<feature type="active site" description="Charge relay system" evidence="8">
    <location>
        <position position="286"/>
    </location>
</feature>
<dbReference type="Pfam" id="PF00082">
    <property type="entry name" value="Peptidase_S8"/>
    <property type="match status" value="1"/>
</dbReference>
<dbReference type="InterPro" id="IPR000209">
    <property type="entry name" value="Peptidase_S8/S53_dom"/>
</dbReference>
<dbReference type="InterPro" id="IPR023828">
    <property type="entry name" value="Peptidase_S8_Ser-AS"/>
</dbReference>
<dbReference type="InterPro" id="IPR002102">
    <property type="entry name" value="Cohesin_dom"/>
</dbReference>
<proteinExistence type="inferred from homology"/>
<feature type="active site" description="Charge relay system" evidence="8">
    <location>
        <position position="611"/>
    </location>
</feature>
<evidence type="ECO:0000259" key="12">
    <source>
        <dbReference type="PROSITE" id="PS51766"/>
    </source>
</evidence>
<organism evidence="13 14">
    <name type="scientific">Gottfriedia luciferensis</name>
    <dbReference type="NCBI Taxonomy" id="178774"/>
    <lineage>
        <taxon>Bacteria</taxon>
        <taxon>Bacillati</taxon>
        <taxon>Bacillota</taxon>
        <taxon>Bacilli</taxon>
        <taxon>Bacillales</taxon>
        <taxon>Bacillaceae</taxon>
        <taxon>Gottfriedia</taxon>
    </lineage>
</organism>
<dbReference type="SUPFAM" id="SSF52743">
    <property type="entry name" value="Subtilisin-like"/>
    <property type="match status" value="1"/>
</dbReference>
<feature type="domain" description="Dockerin" evidence="12">
    <location>
        <begin position="1305"/>
        <end position="1363"/>
    </location>
</feature>
<dbReference type="InterPro" id="IPR034213">
    <property type="entry name" value="S8_Vpr-like"/>
</dbReference>
<dbReference type="Gene3D" id="2.60.40.4130">
    <property type="match status" value="1"/>
</dbReference>
<dbReference type="Pfam" id="PF00963">
    <property type="entry name" value="Cohesin"/>
    <property type="match status" value="1"/>
</dbReference>
<dbReference type="InterPro" id="IPR036439">
    <property type="entry name" value="Dockerin_dom_sf"/>
</dbReference>
<keyword evidence="7 8" id="KW-0720">Serine protease</keyword>
<reference evidence="13 14" key="1">
    <citation type="submission" date="2016-07" db="EMBL/GenBank/DDBJ databases">
        <authorList>
            <person name="Townsley L."/>
            <person name="Shank E.A."/>
        </authorList>
    </citation>
    <scope>NUCLEOTIDE SEQUENCE [LARGE SCALE GENOMIC DNA]</scope>
    <source>
        <strain evidence="13 14">CH01</strain>
    </source>
</reference>
<dbReference type="Gene3D" id="2.60.40.680">
    <property type="match status" value="1"/>
</dbReference>
<dbReference type="InterPro" id="IPR050131">
    <property type="entry name" value="Peptidase_S8_subtilisin-like"/>
</dbReference>
<dbReference type="Pfam" id="PF00404">
    <property type="entry name" value="Dockerin_1"/>
    <property type="match status" value="1"/>
</dbReference>
<gene>
    <name evidence="13" type="ORF">BED47_04025</name>
</gene>
<comment type="caution">
    <text evidence="13">The sequence shown here is derived from an EMBL/GenBank/DDBJ whole genome shotgun (WGS) entry which is preliminary data.</text>
</comment>
<evidence type="ECO:0000256" key="6">
    <source>
        <dbReference type="ARBA" id="ARBA00022801"/>
    </source>
</evidence>
<evidence type="ECO:0000256" key="5">
    <source>
        <dbReference type="ARBA" id="ARBA00022729"/>
    </source>
</evidence>
<dbReference type="PROSITE" id="PS00136">
    <property type="entry name" value="SUBTILASE_ASP"/>
    <property type="match status" value="1"/>
</dbReference>
<dbReference type="PANTHER" id="PTHR43806">
    <property type="entry name" value="PEPTIDASE S8"/>
    <property type="match status" value="1"/>
</dbReference>
<dbReference type="Proteomes" id="UP000094580">
    <property type="component" value="Unassembled WGS sequence"/>
</dbReference>
<dbReference type="PROSITE" id="PS00137">
    <property type="entry name" value="SUBTILASE_HIS"/>
    <property type="match status" value="1"/>
</dbReference>
<evidence type="ECO:0000256" key="3">
    <source>
        <dbReference type="ARBA" id="ARBA00022525"/>
    </source>
</evidence>
<keyword evidence="2" id="KW-0134">Cell wall</keyword>
<feature type="region of interest" description="Disordered" evidence="10">
    <location>
        <begin position="262"/>
        <end position="281"/>
    </location>
</feature>
<dbReference type="EMBL" id="MDKC01000002">
    <property type="protein sequence ID" value="ODG93461.1"/>
    <property type="molecule type" value="Genomic_DNA"/>
</dbReference>
<evidence type="ECO:0000313" key="13">
    <source>
        <dbReference type="EMBL" id="ODG93461.1"/>
    </source>
</evidence>
<evidence type="ECO:0000256" key="4">
    <source>
        <dbReference type="ARBA" id="ARBA00022670"/>
    </source>
</evidence>
<dbReference type="Pfam" id="PF05922">
    <property type="entry name" value="Inhibitor_I9"/>
    <property type="match status" value="1"/>
</dbReference>
<dbReference type="InterPro" id="IPR003137">
    <property type="entry name" value="PA_domain"/>
</dbReference>
<evidence type="ECO:0000256" key="7">
    <source>
        <dbReference type="ARBA" id="ARBA00022825"/>
    </source>
</evidence>
<dbReference type="Gene3D" id="3.50.30.30">
    <property type="match status" value="1"/>
</dbReference>
<keyword evidence="5 11" id="KW-0732">Signal</keyword>
<dbReference type="InterPro" id="IPR022398">
    <property type="entry name" value="Peptidase_S8_His-AS"/>
</dbReference>
<keyword evidence="3" id="KW-0964">Secreted</keyword>
<dbReference type="InterPro" id="IPR015500">
    <property type="entry name" value="Peptidase_S8_subtilisin-rel"/>
</dbReference>